<evidence type="ECO:0008006" key="3">
    <source>
        <dbReference type="Google" id="ProtNLM"/>
    </source>
</evidence>
<reference evidence="1 2" key="1">
    <citation type="submission" date="2018-07" db="EMBL/GenBank/DDBJ databases">
        <title>Corallincola holothuriorum sp. nov., a new facultative anaerobe isolated from sea cucumber Apostichopus japonicus.</title>
        <authorList>
            <person name="Xia H."/>
        </authorList>
    </citation>
    <scope>NUCLEOTIDE SEQUENCE [LARGE SCALE GENOMIC DNA]</scope>
    <source>
        <strain evidence="1 2">C4</strain>
    </source>
</reference>
<keyword evidence="2" id="KW-1185">Reference proteome</keyword>
<dbReference type="AlphaFoldDB" id="A0A368NSG1"/>
<proteinExistence type="predicted"/>
<dbReference type="EMBL" id="QPID01000001">
    <property type="protein sequence ID" value="RCU52765.1"/>
    <property type="molecule type" value="Genomic_DNA"/>
</dbReference>
<dbReference type="RefSeq" id="WP_114336673.1">
    <property type="nucleotide sequence ID" value="NZ_QPID01000001.1"/>
</dbReference>
<evidence type="ECO:0000313" key="2">
    <source>
        <dbReference type="Proteomes" id="UP000252558"/>
    </source>
</evidence>
<accession>A0A368NSG1</accession>
<comment type="caution">
    <text evidence="1">The sequence shown here is derived from an EMBL/GenBank/DDBJ whole genome shotgun (WGS) entry which is preliminary data.</text>
</comment>
<dbReference type="OrthoDB" id="6367688at2"/>
<gene>
    <name evidence="1" type="ORF">DU002_02040</name>
</gene>
<name>A0A368NSG1_9GAMM</name>
<sequence>MSVPITKVMLIVSTATEANADSDMFVELHIAGLSSAELPLAGTQGTSKVFEIPTSGELNLDQISPVDIELSVDGDAPSSFNAWLPGSCYVLGKGDSTDYQLLCAIPEWPSSIWFCADSNAHEDPPAFGGIVKLQMVLDAM</sequence>
<protein>
    <recommendedName>
        <fullName evidence="3">PLAT domain-containing protein</fullName>
    </recommendedName>
</protein>
<dbReference type="Proteomes" id="UP000252558">
    <property type="component" value="Unassembled WGS sequence"/>
</dbReference>
<evidence type="ECO:0000313" key="1">
    <source>
        <dbReference type="EMBL" id="RCU52765.1"/>
    </source>
</evidence>
<organism evidence="1 2">
    <name type="scientific">Corallincola holothuriorum</name>
    <dbReference type="NCBI Taxonomy" id="2282215"/>
    <lineage>
        <taxon>Bacteria</taxon>
        <taxon>Pseudomonadati</taxon>
        <taxon>Pseudomonadota</taxon>
        <taxon>Gammaproteobacteria</taxon>
        <taxon>Alteromonadales</taxon>
        <taxon>Psychromonadaceae</taxon>
        <taxon>Corallincola</taxon>
    </lineage>
</organism>